<dbReference type="EnsemblMetazoa" id="SMAR014080-RA">
    <property type="protein sequence ID" value="SMAR014080-PA"/>
    <property type="gene ID" value="SMAR014080"/>
</dbReference>
<dbReference type="EMBL" id="JH431968">
    <property type="status" value="NOT_ANNOTATED_CDS"/>
    <property type="molecule type" value="Genomic_DNA"/>
</dbReference>
<proteinExistence type="predicted"/>
<dbReference type="Proteomes" id="UP000014500">
    <property type="component" value="Unassembled WGS sequence"/>
</dbReference>
<keyword evidence="2" id="KW-1185">Reference proteome</keyword>
<dbReference type="PhylomeDB" id="T1JJQ0"/>
<dbReference type="HOGENOM" id="CLU_2870416_0_0_1"/>
<reference evidence="2" key="1">
    <citation type="submission" date="2011-05" db="EMBL/GenBank/DDBJ databases">
        <authorList>
            <person name="Richards S.R."/>
            <person name="Qu J."/>
            <person name="Jiang H."/>
            <person name="Jhangiani S.N."/>
            <person name="Agravi P."/>
            <person name="Goodspeed R."/>
            <person name="Gross S."/>
            <person name="Mandapat C."/>
            <person name="Jackson L."/>
            <person name="Mathew T."/>
            <person name="Pu L."/>
            <person name="Thornton R."/>
            <person name="Saada N."/>
            <person name="Wilczek-Boney K.B."/>
            <person name="Lee S."/>
            <person name="Kovar C."/>
            <person name="Wu Y."/>
            <person name="Scherer S.E."/>
            <person name="Worley K.C."/>
            <person name="Muzny D.M."/>
            <person name="Gibbs R."/>
        </authorList>
    </citation>
    <scope>NUCLEOTIDE SEQUENCE</scope>
    <source>
        <strain evidence="2">Brora</strain>
    </source>
</reference>
<evidence type="ECO:0000313" key="1">
    <source>
        <dbReference type="EnsemblMetazoa" id="SMAR014080-PA"/>
    </source>
</evidence>
<protein>
    <submittedName>
        <fullName evidence="1">Uncharacterized protein</fullName>
    </submittedName>
</protein>
<evidence type="ECO:0000313" key="2">
    <source>
        <dbReference type="Proteomes" id="UP000014500"/>
    </source>
</evidence>
<accession>T1JJQ0</accession>
<name>T1JJQ0_STRMM</name>
<organism evidence="1 2">
    <name type="scientific">Strigamia maritima</name>
    <name type="common">European centipede</name>
    <name type="synonym">Geophilus maritimus</name>
    <dbReference type="NCBI Taxonomy" id="126957"/>
    <lineage>
        <taxon>Eukaryota</taxon>
        <taxon>Metazoa</taxon>
        <taxon>Ecdysozoa</taxon>
        <taxon>Arthropoda</taxon>
        <taxon>Myriapoda</taxon>
        <taxon>Chilopoda</taxon>
        <taxon>Pleurostigmophora</taxon>
        <taxon>Geophilomorpha</taxon>
        <taxon>Linotaeniidae</taxon>
        <taxon>Strigamia</taxon>
    </lineage>
</organism>
<reference evidence="1" key="2">
    <citation type="submission" date="2015-02" db="UniProtKB">
        <authorList>
            <consortium name="EnsemblMetazoa"/>
        </authorList>
    </citation>
    <scope>IDENTIFICATION</scope>
</reference>
<dbReference type="AlphaFoldDB" id="T1JJQ0"/>
<sequence length="64" mass="7230">MECGDSRAANGSNMPLQTQQRTLVAIPHYNYGSRPSHSKLRFYLLKPQFGVDKHHARSKMAATE</sequence>